<feature type="non-terminal residue" evidence="5">
    <location>
        <position position="84"/>
    </location>
</feature>
<name>W1XR41_9ZZZZ</name>
<dbReference type="PANTHER" id="PTHR43584">
    <property type="entry name" value="NUCLEOTIDYL TRANSFERASE"/>
    <property type="match status" value="1"/>
</dbReference>
<sequence>PKVLHKVGGKAMVERVLETVQSIGTNRDVVIVGFGGDAVQNYLGNRAEFVRQEEQNGTGHAVKMAQPVLGDYDGTILLLSLISL</sequence>
<keyword evidence="3" id="KW-0548">Nucleotidyltransferase</keyword>
<dbReference type="PANTHER" id="PTHR43584:SF3">
    <property type="entry name" value="BIFUNCTIONAL PROTEIN GLMU"/>
    <property type="match status" value="1"/>
</dbReference>
<protein>
    <recommendedName>
        <fullName evidence="1">UDP-N-acetylglucosamine diphosphorylase</fullName>
        <ecNumber evidence="1">2.7.7.23</ecNumber>
    </recommendedName>
</protein>
<gene>
    <name evidence="5" type="ORF">Q604_UNBC12734G0001</name>
</gene>
<dbReference type="GO" id="GO:0003977">
    <property type="term" value="F:UDP-N-acetylglucosamine diphosphorylase activity"/>
    <property type="evidence" value="ECO:0007669"/>
    <property type="project" value="UniProtKB-EC"/>
</dbReference>
<organism evidence="5">
    <name type="scientific">human gut metagenome</name>
    <dbReference type="NCBI Taxonomy" id="408170"/>
    <lineage>
        <taxon>unclassified sequences</taxon>
        <taxon>metagenomes</taxon>
        <taxon>organismal metagenomes</taxon>
    </lineage>
</organism>
<evidence type="ECO:0000256" key="1">
    <source>
        <dbReference type="ARBA" id="ARBA00012457"/>
    </source>
</evidence>
<dbReference type="InterPro" id="IPR050065">
    <property type="entry name" value="GlmU-like"/>
</dbReference>
<dbReference type="AlphaFoldDB" id="W1XR41"/>
<dbReference type="SUPFAM" id="SSF53448">
    <property type="entry name" value="Nucleotide-diphospho-sugar transferases"/>
    <property type="match status" value="1"/>
</dbReference>
<feature type="non-terminal residue" evidence="5">
    <location>
        <position position="1"/>
    </location>
</feature>
<dbReference type="Gene3D" id="3.90.550.10">
    <property type="entry name" value="Spore Coat Polysaccharide Biosynthesis Protein SpsA, Chain A"/>
    <property type="match status" value="1"/>
</dbReference>
<dbReference type="InterPro" id="IPR029044">
    <property type="entry name" value="Nucleotide-diphossugar_trans"/>
</dbReference>
<accession>W1XR41</accession>
<comment type="catalytic activity">
    <reaction evidence="4">
        <text>N-acetyl-alpha-D-glucosamine 1-phosphate + UTP + H(+) = UDP-N-acetyl-alpha-D-glucosamine + diphosphate</text>
        <dbReference type="Rhea" id="RHEA:13509"/>
        <dbReference type="ChEBI" id="CHEBI:15378"/>
        <dbReference type="ChEBI" id="CHEBI:33019"/>
        <dbReference type="ChEBI" id="CHEBI:46398"/>
        <dbReference type="ChEBI" id="CHEBI:57705"/>
        <dbReference type="ChEBI" id="CHEBI:57776"/>
        <dbReference type="EC" id="2.7.7.23"/>
    </reaction>
</comment>
<evidence type="ECO:0000256" key="3">
    <source>
        <dbReference type="ARBA" id="ARBA00022695"/>
    </source>
</evidence>
<dbReference type="EC" id="2.7.7.23" evidence="1"/>
<comment type="caution">
    <text evidence="5">The sequence shown here is derived from an EMBL/GenBank/DDBJ whole genome shotgun (WGS) entry which is preliminary data.</text>
</comment>
<evidence type="ECO:0000256" key="2">
    <source>
        <dbReference type="ARBA" id="ARBA00022679"/>
    </source>
</evidence>
<evidence type="ECO:0000256" key="4">
    <source>
        <dbReference type="ARBA" id="ARBA00048493"/>
    </source>
</evidence>
<proteinExistence type="predicted"/>
<dbReference type="EMBL" id="AZMM01012734">
    <property type="protein sequence ID" value="ETJ32818.1"/>
    <property type="molecule type" value="Genomic_DNA"/>
</dbReference>
<keyword evidence="2" id="KW-0808">Transferase</keyword>
<evidence type="ECO:0000313" key="5">
    <source>
        <dbReference type="EMBL" id="ETJ32818.1"/>
    </source>
</evidence>
<reference evidence="5" key="1">
    <citation type="submission" date="2013-12" db="EMBL/GenBank/DDBJ databases">
        <title>A Varibaculum cambriense genome reconstructed from a premature infant gut community with otherwise low bacterial novelty that shifts toward anaerobic metabolism during the third week of life.</title>
        <authorList>
            <person name="Brown C.T."/>
            <person name="Sharon I."/>
            <person name="Thomas B.C."/>
            <person name="Castelle C.J."/>
            <person name="Morowitz M.J."/>
            <person name="Banfield J.F."/>
        </authorList>
    </citation>
    <scope>NUCLEOTIDE SEQUENCE</scope>
</reference>